<keyword evidence="2 4" id="KW-0548">Nucleotidyltransferase</keyword>
<feature type="site" description="Transition state stabilizer" evidence="4">
    <location>
        <position position="23"/>
    </location>
</feature>
<organism evidence="5 6">
    <name type="scientific">Faecalicatena fissicatena</name>
    <dbReference type="NCBI Taxonomy" id="290055"/>
    <lineage>
        <taxon>Bacteria</taxon>
        <taxon>Bacillati</taxon>
        <taxon>Bacillota</taxon>
        <taxon>Clostridia</taxon>
        <taxon>Lachnospirales</taxon>
        <taxon>Lachnospiraceae</taxon>
        <taxon>Faecalicatena</taxon>
    </lineage>
</organism>
<feature type="site" description="Transition state stabilizer" evidence="4">
    <location>
        <position position="30"/>
    </location>
</feature>
<dbReference type="Pfam" id="PF01128">
    <property type="entry name" value="IspD"/>
    <property type="match status" value="1"/>
</dbReference>
<feature type="site" description="Positions MEP for the nucleophilic attack" evidence="4">
    <location>
        <position position="225"/>
    </location>
</feature>
<sequence length="246" mass="28277">MGRETGTKKRCTAILLAGGQGTRMGSRIQKQYLLIQDRPVLFYSLRIFERSEVIDDVVLVTGAGQTEYVRKEFVGKYHFTKVTHIVEGGRERYHSVWEGLKAVRAEGDLQDRYIFIHDSARPFLTEEIIRRAYCDVQKYHACVVGVPSKDTVKIVDEKTFSRETPDRRFVWIIQTPQVFDASIILEAYAKMMSRDKIQATDDAMAVENELCIPVHMTEGSYENIKITTPEDLDIAKVFVKRCFPDL</sequence>
<dbReference type="NCBIfam" id="TIGR00453">
    <property type="entry name" value="ispD"/>
    <property type="match status" value="1"/>
</dbReference>
<comment type="catalytic activity">
    <reaction evidence="4">
        <text>2-C-methyl-D-erythritol 4-phosphate + CTP + H(+) = 4-CDP-2-C-methyl-D-erythritol + diphosphate</text>
        <dbReference type="Rhea" id="RHEA:13429"/>
        <dbReference type="ChEBI" id="CHEBI:15378"/>
        <dbReference type="ChEBI" id="CHEBI:33019"/>
        <dbReference type="ChEBI" id="CHEBI:37563"/>
        <dbReference type="ChEBI" id="CHEBI:57823"/>
        <dbReference type="ChEBI" id="CHEBI:58262"/>
        <dbReference type="EC" id="2.7.7.60"/>
    </reaction>
</comment>
<dbReference type="HAMAP" id="MF_00108">
    <property type="entry name" value="IspD"/>
    <property type="match status" value="1"/>
</dbReference>
<dbReference type="EMBL" id="JACLYY010000014">
    <property type="protein sequence ID" value="MBM6739015.1"/>
    <property type="molecule type" value="Genomic_DNA"/>
</dbReference>
<comment type="caution">
    <text evidence="5">The sequence shown here is derived from an EMBL/GenBank/DDBJ whole genome shotgun (WGS) entry which is preliminary data.</text>
</comment>
<dbReference type="InterPro" id="IPR029044">
    <property type="entry name" value="Nucleotide-diphossugar_trans"/>
</dbReference>
<dbReference type="PANTHER" id="PTHR32125">
    <property type="entry name" value="2-C-METHYL-D-ERYTHRITOL 4-PHOSPHATE CYTIDYLYLTRANSFERASE, CHLOROPLASTIC"/>
    <property type="match status" value="1"/>
</dbReference>
<dbReference type="Gene3D" id="3.90.550.10">
    <property type="entry name" value="Spore Coat Polysaccharide Biosynthesis Protein SpsA, Chain A"/>
    <property type="match status" value="1"/>
</dbReference>
<evidence type="ECO:0000313" key="5">
    <source>
        <dbReference type="EMBL" id="MBM6739015.1"/>
    </source>
</evidence>
<comment type="similarity">
    <text evidence="4">Belongs to the IspD/TarI cytidylyltransferase family. IspD subfamily.</text>
</comment>
<gene>
    <name evidence="4 5" type="primary">ispD</name>
    <name evidence="5" type="ORF">H7U36_13060</name>
</gene>
<accession>A0ABS2EBT2</accession>
<dbReference type="InterPro" id="IPR001228">
    <property type="entry name" value="IspD"/>
</dbReference>
<comment type="pathway">
    <text evidence="4">Isoprenoid biosynthesis; isopentenyl diphosphate biosynthesis via DXP pathway; isopentenyl diphosphate from 1-deoxy-D-xylulose 5-phosphate: step 2/6.</text>
</comment>
<dbReference type="SUPFAM" id="SSF53448">
    <property type="entry name" value="Nucleotide-diphospho-sugar transferases"/>
    <property type="match status" value="1"/>
</dbReference>
<proteinExistence type="inferred from homology"/>
<evidence type="ECO:0000256" key="1">
    <source>
        <dbReference type="ARBA" id="ARBA00022679"/>
    </source>
</evidence>
<feature type="site" description="Positions MEP for the nucleophilic attack" evidence="4">
    <location>
        <position position="167"/>
    </location>
</feature>
<keyword evidence="6" id="KW-1185">Reference proteome</keyword>
<keyword evidence="1 4" id="KW-0808">Transferase</keyword>
<evidence type="ECO:0000256" key="3">
    <source>
        <dbReference type="ARBA" id="ARBA00023229"/>
    </source>
</evidence>
<dbReference type="PANTHER" id="PTHR32125:SF4">
    <property type="entry name" value="2-C-METHYL-D-ERYTHRITOL 4-PHOSPHATE CYTIDYLYLTRANSFERASE, CHLOROPLASTIC"/>
    <property type="match status" value="1"/>
</dbReference>
<dbReference type="Proteomes" id="UP000716906">
    <property type="component" value="Unassembled WGS sequence"/>
</dbReference>
<evidence type="ECO:0000256" key="2">
    <source>
        <dbReference type="ARBA" id="ARBA00022695"/>
    </source>
</evidence>
<reference evidence="5 6" key="1">
    <citation type="journal article" date="2021" name="Sci. Rep.">
        <title>The distribution of antibiotic resistance genes in chicken gut microbiota commensals.</title>
        <authorList>
            <person name="Juricova H."/>
            <person name="Matiasovicova J."/>
            <person name="Kubasova T."/>
            <person name="Cejkova D."/>
            <person name="Rychlik I."/>
        </authorList>
    </citation>
    <scope>NUCLEOTIDE SEQUENCE [LARGE SCALE GENOMIC DNA]</scope>
    <source>
        <strain evidence="5 6">An773</strain>
    </source>
</reference>
<comment type="function">
    <text evidence="4">Catalyzes the formation of 4-diphosphocytidyl-2-C-methyl-D-erythritol from CTP and 2-C-methyl-D-erythritol 4-phosphate (MEP).</text>
</comment>
<keyword evidence="3 4" id="KW-0414">Isoprene biosynthesis</keyword>
<evidence type="ECO:0000256" key="4">
    <source>
        <dbReference type="HAMAP-Rule" id="MF_00108"/>
    </source>
</evidence>
<dbReference type="InterPro" id="IPR034683">
    <property type="entry name" value="IspD/TarI"/>
</dbReference>
<dbReference type="GO" id="GO:0050518">
    <property type="term" value="F:2-C-methyl-D-erythritol 4-phosphate cytidylyltransferase activity"/>
    <property type="evidence" value="ECO:0007669"/>
    <property type="project" value="UniProtKB-EC"/>
</dbReference>
<evidence type="ECO:0000313" key="6">
    <source>
        <dbReference type="Proteomes" id="UP000716906"/>
    </source>
</evidence>
<name>A0ABS2EBT2_9FIRM</name>
<dbReference type="InterPro" id="IPR050088">
    <property type="entry name" value="IspD/TarI_cytidylyltransf_bact"/>
</dbReference>
<dbReference type="EC" id="2.7.7.60" evidence="4"/>
<dbReference type="RefSeq" id="WP_205156290.1">
    <property type="nucleotide sequence ID" value="NZ_JACLYY010000014.1"/>
</dbReference>
<protein>
    <recommendedName>
        <fullName evidence="4">2-C-methyl-D-erythritol 4-phosphate cytidylyltransferase</fullName>
        <ecNumber evidence="4">2.7.7.60</ecNumber>
    </recommendedName>
    <alternativeName>
        <fullName evidence="4">4-diphosphocytidyl-2C-methyl-D-erythritol synthase</fullName>
    </alternativeName>
    <alternativeName>
        <fullName evidence="4">MEP cytidylyltransferase</fullName>
        <shortName evidence="4">MCT</shortName>
    </alternativeName>
</protein>
<dbReference type="CDD" id="cd02516">
    <property type="entry name" value="CDP-ME_synthetase"/>
    <property type="match status" value="1"/>
</dbReference>